<dbReference type="EMBL" id="JADQAZ010000001">
    <property type="protein sequence ID" value="MBT0956444.1"/>
    <property type="molecule type" value="Genomic_DNA"/>
</dbReference>
<comment type="caution">
    <text evidence="1">The sequence shown here is derived from an EMBL/GenBank/DDBJ whole genome shotgun (WGS) entry which is preliminary data.</text>
</comment>
<keyword evidence="2" id="KW-1185">Reference proteome</keyword>
<evidence type="ECO:0000313" key="1">
    <source>
        <dbReference type="EMBL" id="MBT0956444.1"/>
    </source>
</evidence>
<sequence length="165" mass="18436">MTRWIIECADEDCESCEMSAPSNPKGGGCPRSNGYIVRATVDRSEGDLTFSMSNRSEVRWNKAIFPMLVARQTLGGQLICALCNTVIKTDSDGKISYVSASGKTHVERPPIDHYNKDWKDRRRDLEAKPAFRNADVGDKKAMLTAAFNADPLRITHRTCNLTRPK</sequence>
<proteinExistence type="predicted"/>
<evidence type="ECO:0000313" key="2">
    <source>
        <dbReference type="Proteomes" id="UP001315686"/>
    </source>
</evidence>
<dbReference type="AlphaFoldDB" id="A0AAP2G7F6"/>
<organism evidence="1 2">
    <name type="scientific">Harenicola maris</name>
    <dbReference type="NCBI Taxonomy" id="2841044"/>
    <lineage>
        <taxon>Bacteria</taxon>
        <taxon>Pseudomonadati</taxon>
        <taxon>Pseudomonadota</taxon>
        <taxon>Alphaproteobacteria</taxon>
        <taxon>Rhodobacterales</taxon>
        <taxon>Paracoccaceae</taxon>
        <taxon>Harenicola</taxon>
    </lineage>
</organism>
<name>A0AAP2G7F6_9RHOB</name>
<reference evidence="1 2" key="1">
    <citation type="journal article" date="2021" name="Arch. Microbiol.">
        <title>Harenicola maris gen. nov., sp. nov. isolated from the Sea of Japan shallow sediments.</title>
        <authorList>
            <person name="Romanenko L.A."/>
            <person name="Kurilenko V.V."/>
            <person name="Chernysheva N.Y."/>
            <person name="Tekutyeva L.A."/>
            <person name="Velansky P.V."/>
            <person name="Svetashev V.I."/>
            <person name="Isaeva M.P."/>
        </authorList>
    </citation>
    <scope>NUCLEOTIDE SEQUENCE [LARGE SCALE GENOMIC DNA]</scope>
    <source>
        <strain evidence="1 2">KMM 3653</strain>
    </source>
</reference>
<protein>
    <submittedName>
        <fullName evidence="1">Uncharacterized protein</fullName>
    </submittedName>
</protein>
<accession>A0AAP2G7F6</accession>
<gene>
    <name evidence="1" type="ORF">IV417_03525</name>
</gene>
<dbReference type="RefSeq" id="WP_327792646.1">
    <property type="nucleotide sequence ID" value="NZ_JADQAZ010000001.1"/>
</dbReference>
<dbReference type="Proteomes" id="UP001315686">
    <property type="component" value="Unassembled WGS sequence"/>
</dbReference>